<proteinExistence type="predicted"/>
<evidence type="ECO:0000313" key="3">
    <source>
        <dbReference type="Proteomes" id="UP001279734"/>
    </source>
</evidence>
<feature type="compositionally biased region" description="Low complexity" evidence="1">
    <location>
        <begin position="44"/>
        <end position="59"/>
    </location>
</feature>
<feature type="region of interest" description="Disordered" evidence="1">
    <location>
        <begin position="1"/>
        <end position="105"/>
    </location>
</feature>
<keyword evidence="3" id="KW-1185">Reference proteome</keyword>
<name>A0AAD3SBR5_NEPGR</name>
<accession>A0AAD3SBR5</accession>
<gene>
    <name evidence="2" type="ORF">Nepgr_009962</name>
</gene>
<feature type="compositionally biased region" description="Basic and acidic residues" evidence="1">
    <location>
        <begin position="80"/>
        <end position="91"/>
    </location>
</feature>
<evidence type="ECO:0000256" key="1">
    <source>
        <dbReference type="SAM" id="MobiDB-lite"/>
    </source>
</evidence>
<comment type="caution">
    <text evidence="2">The sequence shown here is derived from an EMBL/GenBank/DDBJ whole genome shotgun (WGS) entry which is preliminary data.</text>
</comment>
<evidence type="ECO:0000313" key="2">
    <source>
        <dbReference type="EMBL" id="GMH08122.1"/>
    </source>
</evidence>
<reference evidence="2" key="1">
    <citation type="submission" date="2023-05" db="EMBL/GenBank/DDBJ databases">
        <title>Nepenthes gracilis genome sequencing.</title>
        <authorList>
            <person name="Fukushima K."/>
        </authorList>
    </citation>
    <scope>NUCLEOTIDE SEQUENCE</scope>
    <source>
        <strain evidence="2">SING2019-196</strain>
    </source>
</reference>
<dbReference type="EMBL" id="BSYO01000008">
    <property type="protein sequence ID" value="GMH08122.1"/>
    <property type="molecule type" value="Genomic_DNA"/>
</dbReference>
<sequence>MKFHTRVGEGSPSQRGIHENPTNKSLVKSSAHVGAPASSPPASTPSTSTPTPQSSPPSQELVSAPQSPALMIVPTSFPSLEKDPALPREESPPPGGGPTLLLKGG</sequence>
<dbReference type="AlphaFoldDB" id="A0AAD3SBR5"/>
<protein>
    <submittedName>
        <fullName evidence="2">Uncharacterized protein</fullName>
    </submittedName>
</protein>
<organism evidence="2 3">
    <name type="scientific">Nepenthes gracilis</name>
    <name type="common">Slender pitcher plant</name>
    <dbReference type="NCBI Taxonomy" id="150966"/>
    <lineage>
        <taxon>Eukaryota</taxon>
        <taxon>Viridiplantae</taxon>
        <taxon>Streptophyta</taxon>
        <taxon>Embryophyta</taxon>
        <taxon>Tracheophyta</taxon>
        <taxon>Spermatophyta</taxon>
        <taxon>Magnoliopsida</taxon>
        <taxon>eudicotyledons</taxon>
        <taxon>Gunneridae</taxon>
        <taxon>Pentapetalae</taxon>
        <taxon>Caryophyllales</taxon>
        <taxon>Nepenthaceae</taxon>
        <taxon>Nepenthes</taxon>
    </lineage>
</organism>
<dbReference type="Proteomes" id="UP001279734">
    <property type="component" value="Unassembled WGS sequence"/>
</dbReference>